<dbReference type="PANTHER" id="PTHR24220:SF692">
    <property type="entry name" value="ABC TRANSPORTER DOMAIN-CONTAINING PROTEIN"/>
    <property type="match status" value="1"/>
</dbReference>
<name>A0A380DZC0_STAAU</name>
<protein>
    <submittedName>
        <fullName evidence="2">Duplicated ATPase component YkoD of energizingmodule of thiamin-regulated ECF transporter</fullName>
        <ecNumber evidence="2">3.6.3.-</ecNumber>
    </submittedName>
</protein>
<feature type="domain" description="ABC transporter" evidence="1">
    <location>
        <begin position="20"/>
        <end position="52"/>
    </location>
</feature>
<evidence type="ECO:0000313" key="3">
    <source>
        <dbReference type="Proteomes" id="UP000254502"/>
    </source>
</evidence>
<evidence type="ECO:0000259" key="1">
    <source>
        <dbReference type="Pfam" id="PF00005"/>
    </source>
</evidence>
<dbReference type="Proteomes" id="UP000254502">
    <property type="component" value="Unassembled WGS sequence"/>
</dbReference>
<reference evidence="2 3" key="1">
    <citation type="submission" date="2018-06" db="EMBL/GenBank/DDBJ databases">
        <authorList>
            <consortium name="Pathogen Informatics"/>
            <person name="Doyle S."/>
        </authorList>
    </citation>
    <scope>NUCLEOTIDE SEQUENCE [LARGE SCALE GENOMIC DNA]</scope>
    <source>
        <strain evidence="2 3">NCTC5664</strain>
    </source>
</reference>
<dbReference type="InterPro" id="IPR015854">
    <property type="entry name" value="ABC_transpr_LolD-like"/>
</dbReference>
<keyword evidence="2" id="KW-0378">Hydrolase</keyword>
<gene>
    <name evidence="2" type="primary">cmpD</name>
    <name evidence="2" type="ORF">NCTC5664_02527</name>
</gene>
<dbReference type="PANTHER" id="PTHR24220">
    <property type="entry name" value="IMPORT ATP-BINDING PROTEIN"/>
    <property type="match status" value="1"/>
</dbReference>
<evidence type="ECO:0000313" key="2">
    <source>
        <dbReference type="EMBL" id="SUK83311.1"/>
    </source>
</evidence>
<dbReference type="EC" id="3.6.3.-" evidence="2"/>
<dbReference type="SUPFAM" id="SSF52540">
    <property type="entry name" value="P-loop containing nucleoside triphosphate hydrolases"/>
    <property type="match status" value="1"/>
</dbReference>
<dbReference type="EMBL" id="UHAQ01000003">
    <property type="protein sequence ID" value="SUK83311.1"/>
    <property type="molecule type" value="Genomic_DNA"/>
</dbReference>
<dbReference type="GO" id="GO:0005524">
    <property type="term" value="F:ATP binding"/>
    <property type="evidence" value="ECO:0007669"/>
    <property type="project" value="InterPro"/>
</dbReference>
<dbReference type="InterPro" id="IPR027417">
    <property type="entry name" value="P-loop_NTPase"/>
</dbReference>
<accession>A0A380DZC0</accession>
<dbReference type="AlphaFoldDB" id="A0A380DZC0"/>
<dbReference type="GO" id="GO:0005886">
    <property type="term" value="C:plasma membrane"/>
    <property type="evidence" value="ECO:0007669"/>
    <property type="project" value="TreeGrafter"/>
</dbReference>
<organism evidence="2 3">
    <name type="scientific">Staphylococcus aureus</name>
    <dbReference type="NCBI Taxonomy" id="1280"/>
    <lineage>
        <taxon>Bacteria</taxon>
        <taxon>Bacillati</taxon>
        <taxon>Bacillota</taxon>
        <taxon>Bacilli</taxon>
        <taxon>Bacillales</taxon>
        <taxon>Staphylococcaceae</taxon>
        <taxon>Staphylococcus</taxon>
    </lineage>
</organism>
<sequence>MLKVSDLRLKYPSGQRKIFDHLNITIQDKEKVLLLGPSGCGKSTLLNVLSGIGS</sequence>
<dbReference type="Gene3D" id="3.40.50.300">
    <property type="entry name" value="P-loop containing nucleotide triphosphate hydrolases"/>
    <property type="match status" value="1"/>
</dbReference>
<dbReference type="InterPro" id="IPR003439">
    <property type="entry name" value="ABC_transporter-like_ATP-bd"/>
</dbReference>
<dbReference type="GO" id="GO:0016887">
    <property type="term" value="F:ATP hydrolysis activity"/>
    <property type="evidence" value="ECO:0007669"/>
    <property type="project" value="InterPro"/>
</dbReference>
<dbReference type="Pfam" id="PF00005">
    <property type="entry name" value="ABC_tran"/>
    <property type="match status" value="1"/>
</dbReference>
<proteinExistence type="predicted"/>
<dbReference type="GO" id="GO:0022857">
    <property type="term" value="F:transmembrane transporter activity"/>
    <property type="evidence" value="ECO:0007669"/>
    <property type="project" value="TreeGrafter"/>
</dbReference>